<reference evidence="1 2" key="1">
    <citation type="submission" date="2023-11" db="EMBL/GenBank/DDBJ databases">
        <title>An acidophilic fungus is an integral part of prey digestion in a carnivorous sundew plant.</title>
        <authorList>
            <person name="Tsai I.J."/>
        </authorList>
    </citation>
    <scope>NUCLEOTIDE SEQUENCE [LARGE SCALE GENOMIC DNA]</scope>
    <source>
        <strain evidence="1">169a</strain>
    </source>
</reference>
<protein>
    <recommendedName>
        <fullName evidence="3">DUF1770-domain-containing protein</fullName>
    </recommendedName>
</protein>
<dbReference type="GO" id="GO:0000423">
    <property type="term" value="P:mitophagy"/>
    <property type="evidence" value="ECO:0007669"/>
    <property type="project" value="InterPro"/>
</dbReference>
<proteinExistence type="predicted"/>
<dbReference type="Pfam" id="PF08589">
    <property type="entry name" value="ATG43"/>
    <property type="match status" value="1"/>
</dbReference>
<evidence type="ECO:0000313" key="1">
    <source>
        <dbReference type="EMBL" id="WPH03378.1"/>
    </source>
</evidence>
<evidence type="ECO:0008006" key="3">
    <source>
        <dbReference type="Google" id="ProtNLM"/>
    </source>
</evidence>
<evidence type="ECO:0000313" key="2">
    <source>
        <dbReference type="Proteomes" id="UP001303373"/>
    </source>
</evidence>
<name>A0AAQ3M9P4_9PEZI</name>
<dbReference type="EMBL" id="CP138589">
    <property type="protein sequence ID" value="WPH03378.1"/>
    <property type="molecule type" value="Genomic_DNA"/>
</dbReference>
<dbReference type="PANTHER" id="PTHR38699">
    <property type="entry name" value="CHROMOSOME 1, WHOLE GENOME SHOTGUN SEQUENCE"/>
    <property type="match status" value="1"/>
</dbReference>
<dbReference type="InterPro" id="IPR013898">
    <property type="entry name" value="Atg43"/>
</dbReference>
<dbReference type="Proteomes" id="UP001303373">
    <property type="component" value="Chromosome 10"/>
</dbReference>
<dbReference type="PANTHER" id="PTHR38699:SF1">
    <property type="entry name" value="MITOPHAGY RECEPTOR ATG43"/>
    <property type="match status" value="1"/>
</dbReference>
<keyword evidence="2" id="KW-1185">Reference proteome</keyword>
<accession>A0AAQ3M9P4</accession>
<gene>
    <name evidence="1" type="ORF">R9X50_00625700</name>
</gene>
<sequence length="167" mass="18914">MADLQDHAIQLAETIQSAHINRTPSVEHDIAPSTSADSKLRVELDSAHDIDDVSDVDEDEIPVSLLRPIPRRQQMPPLPDLRFEQSYLASIQKASGWQGVAVITIRDQVLMPLVQGLTWTLVVAGWRHWNAATKFGGRSVGAKVRRWWWGVNNWKIPDESHYYKKTA</sequence>
<dbReference type="GO" id="GO:0140580">
    <property type="term" value="F:mitochondrion autophagosome adaptor activity"/>
    <property type="evidence" value="ECO:0007669"/>
    <property type="project" value="InterPro"/>
</dbReference>
<dbReference type="AlphaFoldDB" id="A0AAQ3M9P4"/>
<organism evidence="1 2">
    <name type="scientific">Acrodontium crateriforme</name>
    <dbReference type="NCBI Taxonomy" id="150365"/>
    <lineage>
        <taxon>Eukaryota</taxon>
        <taxon>Fungi</taxon>
        <taxon>Dikarya</taxon>
        <taxon>Ascomycota</taxon>
        <taxon>Pezizomycotina</taxon>
        <taxon>Dothideomycetes</taxon>
        <taxon>Dothideomycetidae</taxon>
        <taxon>Mycosphaerellales</taxon>
        <taxon>Teratosphaeriaceae</taxon>
        <taxon>Acrodontium</taxon>
    </lineage>
</organism>